<evidence type="ECO:0000256" key="1">
    <source>
        <dbReference type="SAM" id="MobiDB-lite"/>
    </source>
</evidence>
<evidence type="ECO:0000313" key="3">
    <source>
        <dbReference type="Proteomes" id="UP001302602"/>
    </source>
</evidence>
<keyword evidence="3" id="KW-1185">Reference proteome</keyword>
<feature type="compositionally biased region" description="Polar residues" evidence="1">
    <location>
        <begin position="228"/>
        <end position="239"/>
    </location>
</feature>
<proteinExistence type="predicted"/>
<name>A0AAN6Z6N2_9PEZI</name>
<dbReference type="GeneID" id="87831171"/>
<dbReference type="AlphaFoldDB" id="A0AAN6Z6N2"/>
<dbReference type="Proteomes" id="UP001302602">
    <property type="component" value="Unassembled WGS sequence"/>
</dbReference>
<dbReference type="EMBL" id="MU853224">
    <property type="protein sequence ID" value="KAK4127131.1"/>
    <property type="molecule type" value="Genomic_DNA"/>
</dbReference>
<dbReference type="RefSeq" id="XP_062650902.1">
    <property type="nucleotide sequence ID" value="XM_062794402.1"/>
</dbReference>
<reference evidence="2" key="1">
    <citation type="journal article" date="2023" name="Mol. Phylogenet. Evol.">
        <title>Genome-scale phylogeny and comparative genomics of the fungal order Sordariales.</title>
        <authorList>
            <person name="Hensen N."/>
            <person name="Bonometti L."/>
            <person name="Westerberg I."/>
            <person name="Brannstrom I.O."/>
            <person name="Guillou S."/>
            <person name="Cros-Aarteil S."/>
            <person name="Calhoun S."/>
            <person name="Haridas S."/>
            <person name="Kuo A."/>
            <person name="Mondo S."/>
            <person name="Pangilinan J."/>
            <person name="Riley R."/>
            <person name="LaButti K."/>
            <person name="Andreopoulos B."/>
            <person name="Lipzen A."/>
            <person name="Chen C."/>
            <person name="Yan M."/>
            <person name="Daum C."/>
            <person name="Ng V."/>
            <person name="Clum A."/>
            <person name="Steindorff A."/>
            <person name="Ohm R.A."/>
            <person name="Martin F."/>
            <person name="Silar P."/>
            <person name="Natvig D.O."/>
            <person name="Lalanne C."/>
            <person name="Gautier V."/>
            <person name="Ament-Velasquez S.L."/>
            <person name="Kruys A."/>
            <person name="Hutchinson M.I."/>
            <person name="Powell A.J."/>
            <person name="Barry K."/>
            <person name="Miller A.N."/>
            <person name="Grigoriev I.V."/>
            <person name="Debuchy R."/>
            <person name="Gladieux P."/>
            <person name="Hiltunen Thoren M."/>
            <person name="Johannesson H."/>
        </authorList>
    </citation>
    <scope>NUCLEOTIDE SEQUENCE</scope>
    <source>
        <strain evidence="2">CBS 731.68</strain>
    </source>
</reference>
<organism evidence="2 3">
    <name type="scientific">Parathielavia appendiculata</name>
    <dbReference type="NCBI Taxonomy" id="2587402"/>
    <lineage>
        <taxon>Eukaryota</taxon>
        <taxon>Fungi</taxon>
        <taxon>Dikarya</taxon>
        <taxon>Ascomycota</taxon>
        <taxon>Pezizomycotina</taxon>
        <taxon>Sordariomycetes</taxon>
        <taxon>Sordariomycetidae</taxon>
        <taxon>Sordariales</taxon>
        <taxon>Chaetomiaceae</taxon>
        <taxon>Parathielavia</taxon>
    </lineage>
</organism>
<reference evidence="2" key="2">
    <citation type="submission" date="2023-05" db="EMBL/GenBank/DDBJ databases">
        <authorList>
            <consortium name="Lawrence Berkeley National Laboratory"/>
            <person name="Steindorff A."/>
            <person name="Hensen N."/>
            <person name="Bonometti L."/>
            <person name="Westerberg I."/>
            <person name="Brannstrom I.O."/>
            <person name="Guillou S."/>
            <person name="Cros-Aarteil S."/>
            <person name="Calhoun S."/>
            <person name="Haridas S."/>
            <person name="Kuo A."/>
            <person name="Mondo S."/>
            <person name="Pangilinan J."/>
            <person name="Riley R."/>
            <person name="Labutti K."/>
            <person name="Andreopoulos B."/>
            <person name="Lipzen A."/>
            <person name="Chen C."/>
            <person name="Yanf M."/>
            <person name="Daum C."/>
            <person name="Ng V."/>
            <person name="Clum A."/>
            <person name="Ohm R."/>
            <person name="Martin F."/>
            <person name="Silar P."/>
            <person name="Natvig D."/>
            <person name="Lalanne C."/>
            <person name="Gautier V."/>
            <person name="Ament-Velasquez S.L."/>
            <person name="Kruys A."/>
            <person name="Hutchinson M.I."/>
            <person name="Powell A.J."/>
            <person name="Barry K."/>
            <person name="Miller A.N."/>
            <person name="Grigoriev I.V."/>
            <person name="Debuchy R."/>
            <person name="Gladieux P."/>
            <person name="Thoren M.H."/>
            <person name="Johannesson H."/>
        </authorList>
    </citation>
    <scope>NUCLEOTIDE SEQUENCE</scope>
    <source>
        <strain evidence="2">CBS 731.68</strain>
    </source>
</reference>
<comment type="caution">
    <text evidence="2">The sequence shown here is derived from an EMBL/GenBank/DDBJ whole genome shotgun (WGS) entry which is preliminary data.</text>
</comment>
<accession>A0AAN6Z6N2</accession>
<feature type="region of interest" description="Disordered" evidence="1">
    <location>
        <begin position="214"/>
        <end position="243"/>
    </location>
</feature>
<evidence type="ECO:0000313" key="2">
    <source>
        <dbReference type="EMBL" id="KAK4127131.1"/>
    </source>
</evidence>
<gene>
    <name evidence="2" type="ORF">N657DRAFT_653447</name>
</gene>
<sequence length="321" mass="35107">MRAGRGSIGKVEVDCRFMFTRSPMSQPPDCKLESATITVKLSENDGEEARIQQRSACPVQLPTISARTTAPAVGKHKEKLVQTRGRWDFSGYILSTKDSMWYNVLRWELKESSLEWQPTHSNLFHTAFALEHNATRFYMTVHVSGKLAKLSQKIKDIKNQLKFGEKSGRTQEIRLDKYAQHLHAAMGYANMENVALHNDRPAYDLPHGADPAATQPGVGRFCRRPSASAPSPQLSTSPPAATKADEAEELSSSVTLVNSAVPTQADGEGIMWLGITAVPLSWLGQAGVLLLGLAGVVGLPSKTQSGTLKAERRNKSKVKSV</sequence>
<protein>
    <submittedName>
        <fullName evidence="2">Uncharacterized protein</fullName>
    </submittedName>
</protein>